<dbReference type="GeneID" id="173827"/>
<dbReference type="EMBL" id="BX284602">
    <property type="protein sequence ID" value="CCD66518.1"/>
    <property type="molecule type" value="Genomic_DNA"/>
</dbReference>
<evidence type="ECO:0000313" key="3">
    <source>
        <dbReference type="Proteomes" id="UP000001940"/>
    </source>
</evidence>
<dbReference type="OMA" id="MEECYTK"/>
<feature type="region of interest" description="Disordered" evidence="1">
    <location>
        <begin position="15"/>
        <end position="39"/>
    </location>
</feature>
<gene>
    <name evidence="2 4" type="ORF">C33F10.4</name>
    <name evidence="2" type="ORF">CELE_C33F10.4</name>
</gene>
<dbReference type="Bgee" id="WBGene00016353">
    <property type="expression patterns" value="Expressed in germ line (C elegans) and 4 other cell types or tissues"/>
</dbReference>
<evidence type="ECO:0000256" key="1">
    <source>
        <dbReference type="SAM" id="MobiDB-lite"/>
    </source>
</evidence>
<dbReference type="WormBase" id="C33F10.4">
    <property type="protein sequence ID" value="CE41616"/>
    <property type="gene ID" value="WBGene00016353"/>
</dbReference>
<dbReference type="Proteomes" id="UP000001940">
    <property type="component" value="Chromosome II"/>
</dbReference>
<dbReference type="FunCoup" id="A8WFK3">
    <property type="interactions" value="45"/>
</dbReference>
<protein>
    <submittedName>
        <fullName evidence="2">Alpha_adaptinC2 domain-containing protein</fullName>
    </submittedName>
</protein>
<name>A8WFK3_CAEEL</name>
<evidence type="ECO:0000313" key="2">
    <source>
        <dbReference type="EMBL" id="CCD66518.1"/>
    </source>
</evidence>
<dbReference type="CTD" id="173827"/>
<dbReference type="KEGG" id="cel:CELE_C33F10.4"/>
<dbReference type="InParanoid" id="A8WFK3"/>
<proteinExistence type="predicted"/>
<dbReference type="eggNOG" id="KOG4039">
    <property type="taxonomic scope" value="Eukaryota"/>
</dbReference>
<dbReference type="PaxDb" id="6239-C33F10.4"/>
<accession>A8WFK3</accession>
<dbReference type="AGR" id="WB:WBGene00016353"/>
<dbReference type="UCSC" id="C33F10.4">
    <property type="organism name" value="c. elegans"/>
</dbReference>
<sequence length="340" mass="38031">MSDISDDDIFGGFDNRMDTEPIQIDSDDSFDAGAPTSSHTMDRKSIIEKYQKLKEESKKLDDLAVEVRSLFMICKQMEECYTKRIDRIVATYGEIRYLHDGTILLLVTIHNITNQPMIDWVISINPTSIFPNSSSSCCQTINVGSLLPGIRKTFQCQLTCKDPPVLLQLSLLRTYQLGGIVKCFKVKLDPILVTAWNQAQRVERKNMETSFTSTIRLPNSLINLLSGSPDTVISVPQVFKSILNVPNVQEDHIVMCIPSTSSDNILVKASCAKDGTSYHTLTIGTESSRSLTFLAEQLRLHLIVEMSKLKSRPAKGILILTEMDALSVEELFQTMLAAFN</sequence>
<dbReference type="AlphaFoldDB" id="A8WFK3"/>
<keyword evidence="3" id="KW-1185">Reference proteome</keyword>
<dbReference type="STRING" id="6239.C33F10.4.1"/>
<dbReference type="SMR" id="A8WFK3"/>
<dbReference type="OrthoDB" id="5847129at2759"/>
<evidence type="ECO:0000313" key="4">
    <source>
        <dbReference type="WormBase" id="C33F10.4"/>
    </source>
</evidence>
<dbReference type="RefSeq" id="NP_494860.2">
    <property type="nucleotide sequence ID" value="NM_062459.5"/>
</dbReference>
<organism evidence="2 3">
    <name type="scientific">Caenorhabditis elegans</name>
    <dbReference type="NCBI Taxonomy" id="6239"/>
    <lineage>
        <taxon>Eukaryota</taxon>
        <taxon>Metazoa</taxon>
        <taxon>Ecdysozoa</taxon>
        <taxon>Nematoda</taxon>
        <taxon>Chromadorea</taxon>
        <taxon>Rhabditida</taxon>
        <taxon>Rhabditina</taxon>
        <taxon>Rhabditomorpha</taxon>
        <taxon>Rhabditoidea</taxon>
        <taxon>Rhabditidae</taxon>
        <taxon>Peloderinae</taxon>
        <taxon>Caenorhabditis</taxon>
    </lineage>
</organism>
<dbReference type="HOGENOM" id="CLU_804719_0_0_1"/>
<reference evidence="2 3" key="1">
    <citation type="journal article" date="1998" name="Science">
        <title>Genome sequence of the nematode C. elegans: a platform for investigating biology.</title>
        <authorList>
            <consortium name="The C. elegans sequencing consortium"/>
            <person name="Sulson J.E."/>
            <person name="Waterston R."/>
        </authorList>
    </citation>
    <scope>NUCLEOTIDE SEQUENCE [LARGE SCALE GENOMIC DNA]</scope>
    <source>
        <strain evidence="2 3">Bristol N2</strain>
    </source>
</reference>